<name>K0RL88_THAOC</name>
<evidence type="ECO:0000313" key="2">
    <source>
        <dbReference type="EMBL" id="EJK53044.1"/>
    </source>
</evidence>
<comment type="caution">
    <text evidence="2">The sequence shown here is derived from an EMBL/GenBank/DDBJ whole genome shotgun (WGS) entry which is preliminary data.</text>
</comment>
<accession>K0RL88</accession>
<keyword evidence="3" id="KW-1185">Reference proteome</keyword>
<feature type="compositionally biased region" description="Basic and acidic residues" evidence="1">
    <location>
        <begin position="67"/>
        <end position="80"/>
    </location>
</feature>
<sequence>MSTGMMRLVHQEPKASWNNSNSPRGLSDPALTDSPSSMLQGGESASDEATPLTTEAATGDGGPGEGRYADGEDRRRTARPEEEDASDGPLGRFCPRSRPMPKERRDRAKTVPVRPTGREESDVSRPAAPGEWDGTLASGD</sequence>
<gene>
    <name evidence="2" type="ORF">THAOC_27587</name>
</gene>
<proteinExistence type="predicted"/>
<feature type="region of interest" description="Disordered" evidence="1">
    <location>
        <begin position="1"/>
        <end position="140"/>
    </location>
</feature>
<protein>
    <submittedName>
        <fullName evidence="2">Uncharacterized protein</fullName>
    </submittedName>
</protein>
<dbReference type="AlphaFoldDB" id="K0RL88"/>
<reference evidence="2 3" key="1">
    <citation type="journal article" date="2012" name="Genome Biol.">
        <title>Genome and low-iron response of an oceanic diatom adapted to chronic iron limitation.</title>
        <authorList>
            <person name="Lommer M."/>
            <person name="Specht M."/>
            <person name="Roy A.S."/>
            <person name="Kraemer L."/>
            <person name="Andreson R."/>
            <person name="Gutowska M.A."/>
            <person name="Wolf J."/>
            <person name="Bergner S.V."/>
            <person name="Schilhabel M.B."/>
            <person name="Klostermeier U.C."/>
            <person name="Beiko R.G."/>
            <person name="Rosenstiel P."/>
            <person name="Hippler M."/>
            <person name="Laroche J."/>
        </authorList>
    </citation>
    <scope>NUCLEOTIDE SEQUENCE [LARGE SCALE GENOMIC DNA]</scope>
    <source>
        <strain evidence="2 3">CCMP1005</strain>
    </source>
</reference>
<feature type="compositionally biased region" description="Basic and acidic residues" evidence="1">
    <location>
        <begin position="100"/>
        <end position="109"/>
    </location>
</feature>
<evidence type="ECO:0000256" key="1">
    <source>
        <dbReference type="SAM" id="MobiDB-lite"/>
    </source>
</evidence>
<organism evidence="2 3">
    <name type="scientific">Thalassiosira oceanica</name>
    <name type="common">Marine diatom</name>
    <dbReference type="NCBI Taxonomy" id="159749"/>
    <lineage>
        <taxon>Eukaryota</taxon>
        <taxon>Sar</taxon>
        <taxon>Stramenopiles</taxon>
        <taxon>Ochrophyta</taxon>
        <taxon>Bacillariophyta</taxon>
        <taxon>Coscinodiscophyceae</taxon>
        <taxon>Thalassiosirophycidae</taxon>
        <taxon>Thalassiosirales</taxon>
        <taxon>Thalassiosiraceae</taxon>
        <taxon>Thalassiosira</taxon>
    </lineage>
</organism>
<dbReference type="EMBL" id="AGNL01038635">
    <property type="protein sequence ID" value="EJK53044.1"/>
    <property type="molecule type" value="Genomic_DNA"/>
</dbReference>
<feature type="non-terminal residue" evidence="2">
    <location>
        <position position="140"/>
    </location>
</feature>
<dbReference type="Proteomes" id="UP000266841">
    <property type="component" value="Unassembled WGS sequence"/>
</dbReference>
<evidence type="ECO:0000313" key="3">
    <source>
        <dbReference type="Proteomes" id="UP000266841"/>
    </source>
</evidence>